<reference evidence="2" key="1">
    <citation type="journal article" date="2011" name="MBio">
        <title>Novel metabolic attributes of the genus Cyanothece, comprising a group of unicellular nitrogen-fixing Cyanobacteria.</title>
        <authorList>
            <person name="Bandyopadhyay A."/>
            <person name="Elvitigala T."/>
            <person name="Welsh E."/>
            <person name="Stockel J."/>
            <person name="Liberton M."/>
            <person name="Min H."/>
            <person name="Sherman L.A."/>
            <person name="Pakrasi H.B."/>
        </authorList>
    </citation>
    <scope>NUCLEOTIDE SEQUENCE [LARGE SCALE GENOMIC DNA]</scope>
    <source>
        <strain evidence="2">PCC 7822</strain>
    </source>
</reference>
<dbReference type="AlphaFoldDB" id="E0UCE0"/>
<dbReference type="RefSeq" id="WP_013321007.1">
    <property type="nucleotide sequence ID" value="NC_014501.1"/>
</dbReference>
<proteinExistence type="predicted"/>
<name>E0UCE0_GLOV7</name>
<dbReference type="Proteomes" id="UP000008206">
    <property type="component" value="Chromosome"/>
</dbReference>
<accession>E0UCE0</accession>
<organism evidence="1 2">
    <name type="scientific">Gloeothece verrucosa (strain PCC 7822)</name>
    <name type="common">Cyanothece sp. (strain PCC 7822)</name>
    <dbReference type="NCBI Taxonomy" id="497965"/>
    <lineage>
        <taxon>Bacteria</taxon>
        <taxon>Bacillati</taxon>
        <taxon>Cyanobacteriota</taxon>
        <taxon>Cyanophyceae</taxon>
        <taxon>Oscillatoriophycideae</taxon>
        <taxon>Chroococcales</taxon>
        <taxon>Aphanothecaceae</taxon>
        <taxon>Gloeothece</taxon>
        <taxon>Gloeothece verrucosa</taxon>
    </lineage>
</organism>
<dbReference type="eggNOG" id="ENOG503219Z">
    <property type="taxonomic scope" value="Bacteria"/>
</dbReference>
<protein>
    <submittedName>
        <fullName evidence="1">Uncharacterized protein</fullName>
    </submittedName>
</protein>
<gene>
    <name evidence="1" type="ordered locus">Cyan7822_0880</name>
</gene>
<evidence type="ECO:0000313" key="2">
    <source>
        <dbReference type="Proteomes" id="UP000008206"/>
    </source>
</evidence>
<evidence type="ECO:0000313" key="1">
    <source>
        <dbReference type="EMBL" id="ADN12897.1"/>
    </source>
</evidence>
<dbReference type="OrthoDB" id="426295at2"/>
<dbReference type="HOGENOM" id="CLU_2648430_0_0_3"/>
<dbReference type="EMBL" id="CP002198">
    <property type="protein sequence ID" value="ADN12897.1"/>
    <property type="molecule type" value="Genomic_DNA"/>
</dbReference>
<keyword evidence="2" id="KW-1185">Reference proteome</keyword>
<dbReference type="KEGG" id="cyj:Cyan7822_0880"/>
<sequence>MSNLNFNLGSTCRRALINHQIYRKVEEKYQKILAKRRQCCRNCAYFDDNPYLPCAIDPIQAAIADEDNMCRYFERKEE</sequence>